<evidence type="ECO:0000256" key="1">
    <source>
        <dbReference type="ARBA" id="ARBA00010990"/>
    </source>
</evidence>
<evidence type="ECO:0000256" key="2">
    <source>
        <dbReference type="ARBA" id="ARBA00022679"/>
    </source>
</evidence>
<sequence length="233" mass="27312">MLNRNIIHIWHTTFKCHVEKYRLFRSWLSTEEKARAEKLAPPYQLRFIISRGLLRDLLAYYCEQSPKQLHLTYTSSGKPLLISPTTKQQIEFNLSHSKNMIVFAFTTNTPIGIDIEHKMPRKYLDQIAYRFFSAYDYQQLQLLHGEEKLSAFFNIWVRNEASLKAFGHRLQTHPFSQYQSLIDDQLIAKKQIKSAHCQVSTLSIYPDFAGAIAIKGKNKLIITKEYIEKMSLH</sequence>
<keyword evidence="6" id="KW-1185">Reference proteome</keyword>
<organism evidence="5 6">
    <name type="scientific">Candidatus Aquirickettsiella gammari</name>
    <dbReference type="NCBI Taxonomy" id="2016198"/>
    <lineage>
        <taxon>Bacteria</taxon>
        <taxon>Pseudomonadati</taxon>
        <taxon>Pseudomonadota</taxon>
        <taxon>Gammaproteobacteria</taxon>
        <taxon>Legionellales</taxon>
        <taxon>Coxiellaceae</taxon>
        <taxon>Candidatus Aquirickettsiella</taxon>
    </lineage>
</organism>
<evidence type="ECO:0000259" key="4">
    <source>
        <dbReference type="Pfam" id="PF22624"/>
    </source>
</evidence>
<evidence type="ECO:0000259" key="3">
    <source>
        <dbReference type="Pfam" id="PF01648"/>
    </source>
</evidence>
<dbReference type="Gene3D" id="3.90.470.20">
    <property type="entry name" value="4'-phosphopantetheinyl transferase domain"/>
    <property type="match status" value="2"/>
</dbReference>
<dbReference type="GO" id="GO:0005829">
    <property type="term" value="C:cytosol"/>
    <property type="evidence" value="ECO:0007669"/>
    <property type="project" value="TreeGrafter"/>
</dbReference>
<dbReference type="GO" id="GO:0008897">
    <property type="term" value="F:holo-[acyl-carrier-protein] synthase activity"/>
    <property type="evidence" value="ECO:0007669"/>
    <property type="project" value="InterPro"/>
</dbReference>
<dbReference type="Pfam" id="PF01648">
    <property type="entry name" value="ACPS"/>
    <property type="match status" value="1"/>
</dbReference>
<reference evidence="5 6" key="1">
    <citation type="journal article" date="2017" name="Int. J. Syst. Evol. Microbiol.">
        <title>Aquarickettsiella crustaci n. gen. n. sp. (Gammaproteobacteria: Legionellales: Coxiellaceae); a bacterial pathogen of the freshwater crustacean: Gammarus fossarum (Malacostraca: Amphipoda).</title>
        <authorList>
            <person name="Bojko J."/>
            <person name="Dunn A.M."/>
            <person name="Stebbing P.D."/>
            <person name="Van Aerle R."/>
            <person name="Bacela-Spychalska K."/>
            <person name="Bean T.P."/>
            <person name="Stentiford G.D."/>
        </authorList>
    </citation>
    <scope>NUCLEOTIDE SEQUENCE [LARGE SCALE GENOMIC DNA]</scope>
    <source>
        <strain evidence="5">RA15029</strain>
    </source>
</reference>
<dbReference type="EMBL" id="NMOS02000001">
    <property type="protein sequence ID" value="RDH41155.1"/>
    <property type="molecule type" value="Genomic_DNA"/>
</dbReference>
<evidence type="ECO:0000313" key="6">
    <source>
        <dbReference type="Proteomes" id="UP000226429"/>
    </source>
</evidence>
<dbReference type="InterPro" id="IPR055066">
    <property type="entry name" value="AASDHPPT_N"/>
</dbReference>
<comment type="caution">
    <text evidence="5">The sequence shown here is derived from an EMBL/GenBank/DDBJ whole genome shotgun (WGS) entry which is preliminary data.</text>
</comment>
<name>A0A370CK14_9COXI</name>
<dbReference type="InterPro" id="IPR008278">
    <property type="entry name" value="4-PPantetheinyl_Trfase_dom"/>
</dbReference>
<gene>
    <name evidence="5" type="ORF">CFE62_000645</name>
</gene>
<dbReference type="InterPro" id="IPR037143">
    <property type="entry name" value="4-PPantetheinyl_Trfase_dom_sf"/>
</dbReference>
<dbReference type="Pfam" id="PF22624">
    <property type="entry name" value="AASDHPPT_N"/>
    <property type="match status" value="1"/>
</dbReference>
<protein>
    <submittedName>
        <fullName evidence="5">Uncharacterized protein</fullName>
    </submittedName>
</protein>
<dbReference type="InterPro" id="IPR050559">
    <property type="entry name" value="P-Pant_transferase_sf"/>
</dbReference>
<reference evidence="5 6" key="2">
    <citation type="journal article" date="2018" name="J. Invertebr. Pathol.">
        <title>'Candidatus Aquirickettsiella gammari' (Gammaproteobacteria: Legionellales: Coxiellaceae): A bacterial pathogen of the freshwater crustacean Gammarus fossarum (Malacostraca: Amphipoda).</title>
        <authorList>
            <person name="Bojko J."/>
            <person name="Dunn A.M."/>
            <person name="Stebbing P.D."/>
            <person name="van Aerle R."/>
            <person name="Bacela-Spychalska K."/>
            <person name="Bean T.P."/>
            <person name="Urrutia A."/>
            <person name="Stentiford G.D."/>
        </authorList>
    </citation>
    <scope>NUCLEOTIDE SEQUENCE [LARGE SCALE GENOMIC DNA]</scope>
    <source>
        <strain evidence="5">RA15029</strain>
    </source>
</reference>
<keyword evidence="2" id="KW-0808">Transferase</keyword>
<feature type="domain" description="4'-phosphopantetheinyl transferase" evidence="3">
    <location>
        <begin position="110"/>
        <end position="179"/>
    </location>
</feature>
<dbReference type="Proteomes" id="UP000226429">
    <property type="component" value="Unassembled WGS sequence"/>
</dbReference>
<feature type="domain" description="4'-phosphopantetheinyl transferase N-terminal" evidence="4">
    <location>
        <begin position="19"/>
        <end position="104"/>
    </location>
</feature>
<dbReference type="GO" id="GO:0019878">
    <property type="term" value="P:lysine biosynthetic process via aminoadipic acid"/>
    <property type="evidence" value="ECO:0007669"/>
    <property type="project" value="TreeGrafter"/>
</dbReference>
<evidence type="ECO:0000313" key="5">
    <source>
        <dbReference type="EMBL" id="RDH41155.1"/>
    </source>
</evidence>
<dbReference type="GO" id="GO:0000287">
    <property type="term" value="F:magnesium ion binding"/>
    <property type="evidence" value="ECO:0007669"/>
    <property type="project" value="InterPro"/>
</dbReference>
<comment type="similarity">
    <text evidence="1">Belongs to the P-Pant transferase superfamily. Gsp/Sfp/HetI/AcpT family.</text>
</comment>
<accession>A0A370CK14</accession>
<dbReference type="SUPFAM" id="SSF56214">
    <property type="entry name" value="4'-phosphopantetheinyl transferase"/>
    <property type="match status" value="2"/>
</dbReference>
<dbReference type="PANTHER" id="PTHR12215:SF10">
    <property type="entry name" value="L-AMINOADIPATE-SEMIALDEHYDE DEHYDROGENASE-PHOSPHOPANTETHEINYL TRANSFERASE"/>
    <property type="match status" value="1"/>
</dbReference>
<dbReference type="PANTHER" id="PTHR12215">
    <property type="entry name" value="PHOSPHOPANTETHEINE TRANSFERASE"/>
    <property type="match status" value="1"/>
</dbReference>
<dbReference type="AlphaFoldDB" id="A0A370CK14"/>
<proteinExistence type="inferred from homology"/>